<evidence type="ECO:0000256" key="9">
    <source>
        <dbReference type="ARBA" id="ARBA00041206"/>
    </source>
</evidence>
<evidence type="ECO:0000256" key="4">
    <source>
        <dbReference type="ARBA" id="ARBA00023054"/>
    </source>
</evidence>
<evidence type="ECO:0000313" key="10">
    <source>
        <dbReference type="EMBL" id="QHU21279.1"/>
    </source>
</evidence>
<evidence type="ECO:0000256" key="2">
    <source>
        <dbReference type="ARBA" id="ARBA00022946"/>
    </source>
</evidence>
<dbReference type="CDD" id="cd00866">
    <property type="entry name" value="PEBP_euk"/>
    <property type="match status" value="1"/>
</dbReference>
<dbReference type="Pfam" id="PF01161">
    <property type="entry name" value="PBP"/>
    <property type="match status" value="1"/>
</dbReference>
<dbReference type="PANTHER" id="PTHR11362">
    <property type="entry name" value="PHOSPHATIDYLETHANOLAMINE-BINDING PROTEIN"/>
    <property type="match status" value="1"/>
</dbReference>
<keyword evidence="6" id="KW-0687">Ribonucleoprotein</keyword>
<dbReference type="AlphaFoldDB" id="A0A6C0KUL8"/>
<reference evidence="10" key="1">
    <citation type="journal article" date="2020" name="Nature">
        <title>Giant virus diversity and host interactions through global metagenomics.</title>
        <authorList>
            <person name="Schulz F."/>
            <person name="Roux S."/>
            <person name="Paez-Espino D."/>
            <person name="Jungbluth S."/>
            <person name="Walsh D.A."/>
            <person name="Denef V.J."/>
            <person name="McMahon K.D."/>
            <person name="Konstantinidis K.T."/>
            <person name="Eloe-Fadrosh E.A."/>
            <person name="Kyrpides N.C."/>
            <person name="Woyke T."/>
        </authorList>
    </citation>
    <scope>NUCLEOTIDE SEQUENCE</scope>
    <source>
        <strain evidence="10">GVMAG-S-3300013094-109</strain>
    </source>
</reference>
<accession>A0A6C0KUL8</accession>
<organism evidence="10">
    <name type="scientific">viral metagenome</name>
    <dbReference type="NCBI Taxonomy" id="1070528"/>
    <lineage>
        <taxon>unclassified sequences</taxon>
        <taxon>metagenomes</taxon>
        <taxon>organismal metagenomes</taxon>
    </lineage>
</organism>
<evidence type="ECO:0000256" key="5">
    <source>
        <dbReference type="ARBA" id="ARBA00023128"/>
    </source>
</evidence>
<dbReference type="Gene3D" id="3.90.280.10">
    <property type="entry name" value="PEBP-like"/>
    <property type="match status" value="1"/>
</dbReference>
<dbReference type="EMBL" id="MN740989">
    <property type="protein sequence ID" value="QHU21279.1"/>
    <property type="molecule type" value="Genomic_DNA"/>
</dbReference>
<comment type="similarity">
    <text evidence="7">Belongs to the phosphatidylethanolamine-binding protein family. Mitochondrion-specific ribosomal protein mL38 subfamily.</text>
</comment>
<protein>
    <recommendedName>
        <fullName evidence="8">Large ribosomal subunit protein mL38</fullName>
    </recommendedName>
    <alternativeName>
        <fullName evidence="9">39S ribosomal protein L38, mitochondrial</fullName>
    </alternativeName>
</protein>
<keyword evidence="5" id="KW-0496">Mitochondrion</keyword>
<evidence type="ECO:0000256" key="7">
    <source>
        <dbReference type="ARBA" id="ARBA00038016"/>
    </source>
</evidence>
<evidence type="ECO:0000256" key="6">
    <source>
        <dbReference type="ARBA" id="ARBA00023274"/>
    </source>
</evidence>
<proteinExistence type="inferred from homology"/>
<evidence type="ECO:0000256" key="1">
    <source>
        <dbReference type="ARBA" id="ARBA00004173"/>
    </source>
</evidence>
<keyword evidence="4" id="KW-0175">Coiled coil</keyword>
<evidence type="ECO:0000256" key="3">
    <source>
        <dbReference type="ARBA" id="ARBA00022980"/>
    </source>
</evidence>
<dbReference type="SUPFAM" id="SSF49777">
    <property type="entry name" value="PEBP-like"/>
    <property type="match status" value="1"/>
</dbReference>
<dbReference type="GO" id="GO:0005762">
    <property type="term" value="C:mitochondrial large ribosomal subunit"/>
    <property type="evidence" value="ECO:0007669"/>
    <property type="project" value="TreeGrafter"/>
</dbReference>
<name>A0A6C0KUL8_9ZZZZ</name>
<dbReference type="InterPro" id="IPR036610">
    <property type="entry name" value="PEBP-like_sf"/>
</dbReference>
<dbReference type="PANTHER" id="PTHR11362:SF133">
    <property type="entry name" value="LARGE RIBOSOMAL SUBUNIT PROTEIN ML38"/>
    <property type="match status" value="1"/>
</dbReference>
<sequence length="180" mass="21327">MKISYNYNSITYGQLITKEEANTEPNVEYTAYPDTLYTLLIYDPDAVTDTHNFIHWLVVNINGEKIDEGKHLLSYTGPNPPPNSGLHHYKFELFTQPAVIPIDDSIERTIPMSELYKKLNLTKENKRDSFLFKVQSQTGGRKRKTKKRKYKTKYRFTKKDRLHKKNYFTNKKLILFKRKK</sequence>
<dbReference type="InterPro" id="IPR035810">
    <property type="entry name" value="PEBP_euk"/>
</dbReference>
<dbReference type="InterPro" id="IPR008914">
    <property type="entry name" value="PEBP"/>
</dbReference>
<keyword evidence="3" id="KW-0689">Ribosomal protein</keyword>
<evidence type="ECO:0000256" key="8">
    <source>
        <dbReference type="ARBA" id="ARBA00039444"/>
    </source>
</evidence>
<comment type="subcellular location">
    <subcellularLocation>
        <location evidence="1">Mitochondrion</location>
    </subcellularLocation>
</comment>
<keyword evidence="2" id="KW-0809">Transit peptide</keyword>